<evidence type="ECO:0000256" key="3">
    <source>
        <dbReference type="ARBA" id="ARBA00022691"/>
    </source>
</evidence>
<dbReference type="GO" id="GO:0008168">
    <property type="term" value="F:methyltransferase activity"/>
    <property type="evidence" value="ECO:0007669"/>
    <property type="project" value="UniProtKB-KW"/>
</dbReference>
<reference evidence="6" key="2">
    <citation type="journal article" date="2018" name="Nat. Commun.">
        <title>Extreme sensitivity to ultraviolet light in the fungal pathogen causing white-nose syndrome of bats.</title>
        <authorList>
            <person name="Palmer J.M."/>
            <person name="Drees K.P."/>
            <person name="Foster J.T."/>
            <person name="Lindner D.L."/>
        </authorList>
    </citation>
    <scope>NUCLEOTIDE SEQUENCE [LARGE SCALE GENOMIC DNA]</scope>
    <source>
        <strain evidence="6">UAMH 10579</strain>
    </source>
</reference>
<dbReference type="Proteomes" id="UP000091956">
    <property type="component" value="Unassembled WGS sequence"/>
</dbReference>
<dbReference type="CDD" id="cd02440">
    <property type="entry name" value="AdoMet_MTases"/>
    <property type="match status" value="1"/>
</dbReference>
<dbReference type="Pfam" id="PF13649">
    <property type="entry name" value="Methyltransf_25"/>
    <property type="match status" value="1"/>
</dbReference>
<dbReference type="OrthoDB" id="3436015at2759"/>
<keyword evidence="3" id="KW-0949">S-adenosyl-L-methionine</keyword>
<keyword evidence="6" id="KW-1185">Reference proteome</keyword>
<dbReference type="InterPro" id="IPR041698">
    <property type="entry name" value="Methyltransf_25"/>
</dbReference>
<dbReference type="PANTHER" id="PTHR43464:SF19">
    <property type="entry name" value="UBIQUINONE BIOSYNTHESIS O-METHYLTRANSFERASE, MITOCHONDRIAL"/>
    <property type="match status" value="1"/>
</dbReference>
<evidence type="ECO:0000256" key="2">
    <source>
        <dbReference type="ARBA" id="ARBA00022679"/>
    </source>
</evidence>
<evidence type="ECO:0000256" key="1">
    <source>
        <dbReference type="ARBA" id="ARBA00022603"/>
    </source>
</evidence>
<evidence type="ECO:0000313" key="5">
    <source>
        <dbReference type="EMBL" id="OBT99630.1"/>
    </source>
</evidence>
<gene>
    <name evidence="5" type="ORF">VE01_02833</name>
</gene>
<dbReference type="GeneID" id="28836219"/>
<dbReference type="STRING" id="342668.A0A1B8GV05"/>
<dbReference type="InterPro" id="IPR029063">
    <property type="entry name" value="SAM-dependent_MTases_sf"/>
</dbReference>
<evidence type="ECO:0000313" key="6">
    <source>
        <dbReference type="Proteomes" id="UP000091956"/>
    </source>
</evidence>
<dbReference type="AlphaFoldDB" id="A0A1B8GV05"/>
<keyword evidence="1" id="KW-0489">Methyltransferase</keyword>
<protein>
    <recommendedName>
        <fullName evidence="4">Methyltransferase domain-containing protein</fullName>
    </recommendedName>
</protein>
<evidence type="ECO:0000259" key="4">
    <source>
        <dbReference type="Pfam" id="PF13649"/>
    </source>
</evidence>
<name>A0A1B8GV05_9PEZI</name>
<feature type="domain" description="Methyltransferase" evidence="4">
    <location>
        <begin position="52"/>
        <end position="153"/>
    </location>
</feature>
<keyword evidence="2" id="KW-0808">Transferase</keyword>
<dbReference type="GO" id="GO:0032259">
    <property type="term" value="P:methylation"/>
    <property type="evidence" value="ECO:0007669"/>
    <property type="project" value="UniProtKB-KW"/>
</dbReference>
<reference evidence="5 6" key="1">
    <citation type="submission" date="2016-03" db="EMBL/GenBank/DDBJ databases">
        <title>Comparative genomics of Pseudogymnoascus destructans, the fungus causing white-nose syndrome of bats.</title>
        <authorList>
            <person name="Palmer J.M."/>
            <person name="Drees K.P."/>
            <person name="Foster J.T."/>
            <person name="Lindner D.L."/>
        </authorList>
    </citation>
    <scope>NUCLEOTIDE SEQUENCE [LARGE SCALE GENOMIC DNA]</scope>
    <source>
        <strain evidence="5 6">UAMH 10579</strain>
    </source>
</reference>
<sequence>MTSTSTVAGWYNANANLEHNRLITNRLEFAISLHIIQQSLSSLPPTTGPKEILDLGGGTGRYAVELAKQGHNVTLVDISQTELEQARLHAQESGVALANITCANALDIRSVQEVFRENYYDLVLCQGPLYHLLSIDERLHVLHSCMTATKRGGFVIAAFVTKYAHLRDLAQREPLRLVMEAGFYAEYLETGQYTRNPRNVGHHTYREEVGALFGTCVGREGEVGVRLEVERMVACESFLGGGLAAGLNGLDEEGFRRWFEVALGAAEDLDVGTGDHLLVVARKVVSEVV</sequence>
<proteinExistence type="predicted"/>
<dbReference type="EMBL" id="KV460212">
    <property type="protein sequence ID" value="OBT99630.1"/>
    <property type="molecule type" value="Genomic_DNA"/>
</dbReference>
<accession>A0A1B8GV05</accession>
<dbReference type="RefSeq" id="XP_018133363.1">
    <property type="nucleotide sequence ID" value="XM_018272337.2"/>
</dbReference>
<dbReference type="Gene3D" id="3.40.50.150">
    <property type="entry name" value="Vaccinia Virus protein VP39"/>
    <property type="match status" value="1"/>
</dbReference>
<organism evidence="5 6">
    <name type="scientific">Pseudogymnoascus verrucosus</name>
    <dbReference type="NCBI Taxonomy" id="342668"/>
    <lineage>
        <taxon>Eukaryota</taxon>
        <taxon>Fungi</taxon>
        <taxon>Dikarya</taxon>
        <taxon>Ascomycota</taxon>
        <taxon>Pezizomycotina</taxon>
        <taxon>Leotiomycetes</taxon>
        <taxon>Thelebolales</taxon>
        <taxon>Thelebolaceae</taxon>
        <taxon>Pseudogymnoascus</taxon>
    </lineage>
</organism>
<dbReference type="PANTHER" id="PTHR43464">
    <property type="entry name" value="METHYLTRANSFERASE"/>
    <property type="match status" value="1"/>
</dbReference>
<dbReference type="SUPFAM" id="SSF53335">
    <property type="entry name" value="S-adenosyl-L-methionine-dependent methyltransferases"/>
    <property type="match status" value="1"/>
</dbReference>